<evidence type="ECO:0000313" key="2">
    <source>
        <dbReference type="Proteomes" id="UP001239994"/>
    </source>
</evidence>
<dbReference type="AlphaFoldDB" id="A0AAD8YRV0"/>
<dbReference type="EMBL" id="JAROKS010000026">
    <property type="protein sequence ID" value="KAK1785159.1"/>
    <property type="molecule type" value="Genomic_DNA"/>
</dbReference>
<keyword evidence="2" id="KW-1185">Reference proteome</keyword>
<evidence type="ECO:0000313" key="1">
    <source>
        <dbReference type="EMBL" id="KAK1785159.1"/>
    </source>
</evidence>
<proteinExistence type="predicted"/>
<feature type="non-terminal residue" evidence="1">
    <location>
        <position position="113"/>
    </location>
</feature>
<gene>
    <name evidence="1" type="ORF">P4O66_018581</name>
</gene>
<sequence length="113" mass="13214">MHWLTDWCKVNLSLNVENTEEMVVDSRKVCGDQFPIHINGSSVDNVTTSKFLAVYLADKQNRQALQRAMRSAEHITHMELPDLQTIYYKWCQTKARRIVKDPIHPDNRLFSLL</sequence>
<comment type="caution">
    <text evidence="1">The sequence shown here is derived from an EMBL/GenBank/DDBJ whole genome shotgun (WGS) entry which is preliminary data.</text>
</comment>
<organism evidence="1 2">
    <name type="scientific">Electrophorus voltai</name>
    <dbReference type="NCBI Taxonomy" id="2609070"/>
    <lineage>
        <taxon>Eukaryota</taxon>
        <taxon>Metazoa</taxon>
        <taxon>Chordata</taxon>
        <taxon>Craniata</taxon>
        <taxon>Vertebrata</taxon>
        <taxon>Euteleostomi</taxon>
        <taxon>Actinopterygii</taxon>
        <taxon>Neopterygii</taxon>
        <taxon>Teleostei</taxon>
        <taxon>Ostariophysi</taxon>
        <taxon>Gymnotiformes</taxon>
        <taxon>Gymnotoidei</taxon>
        <taxon>Gymnotidae</taxon>
        <taxon>Electrophorus</taxon>
    </lineage>
</organism>
<accession>A0AAD8YRV0</accession>
<reference evidence="1" key="1">
    <citation type="submission" date="2023-03" db="EMBL/GenBank/DDBJ databases">
        <title>Electrophorus voltai genome.</title>
        <authorList>
            <person name="Bian C."/>
        </authorList>
    </citation>
    <scope>NUCLEOTIDE SEQUENCE</scope>
    <source>
        <strain evidence="1">CB-2022</strain>
        <tissue evidence="1">Muscle</tissue>
    </source>
</reference>
<name>A0AAD8YRV0_9TELE</name>
<protein>
    <submittedName>
        <fullName evidence="1">Uncharacterized protein</fullName>
    </submittedName>
</protein>
<dbReference type="Proteomes" id="UP001239994">
    <property type="component" value="Unassembled WGS sequence"/>
</dbReference>